<organism evidence="1 2">
    <name type="scientific">Chitinophaga agrisoli</name>
    <dbReference type="NCBI Taxonomy" id="2607653"/>
    <lineage>
        <taxon>Bacteria</taxon>
        <taxon>Pseudomonadati</taxon>
        <taxon>Bacteroidota</taxon>
        <taxon>Chitinophagia</taxon>
        <taxon>Chitinophagales</taxon>
        <taxon>Chitinophagaceae</taxon>
        <taxon>Chitinophaga</taxon>
    </lineage>
</organism>
<reference evidence="1 2" key="1">
    <citation type="submission" date="2019-09" db="EMBL/GenBank/DDBJ databases">
        <title>Chitinophaga ginsengihumi sp. nov., isolated from soil of ginseng rhizosphere.</title>
        <authorList>
            <person name="Lee J."/>
        </authorList>
    </citation>
    <scope>NUCLEOTIDE SEQUENCE [LARGE SCALE GENOMIC DNA]</scope>
    <source>
        <strain evidence="1 2">BN140078</strain>
    </source>
</reference>
<gene>
    <name evidence="1" type="ORF">F0L74_12790</name>
</gene>
<evidence type="ECO:0000313" key="1">
    <source>
        <dbReference type="EMBL" id="KAA2243372.1"/>
    </source>
</evidence>
<evidence type="ECO:0000313" key="2">
    <source>
        <dbReference type="Proteomes" id="UP000324611"/>
    </source>
</evidence>
<dbReference type="RefSeq" id="WP_149838248.1">
    <property type="nucleotide sequence ID" value="NZ_VUOC01000002.1"/>
</dbReference>
<sequence>MAVVKFEEVLNDLVNYFILGDPDLLLQYKEEHHLPNDLVTEFTTSEEGDNVVKEGIMVPLPGIENYPYTIYFNLSGETPELMKEGNDLQIKREGYILKVAHESVYLYTIPYLRDYTAEKVRLLKKHRVANIALPNGWYTVTVLGGQTRQSMGLEPTFEFVMTAVQEQPEYTADMNLGFGITSDEY</sequence>
<keyword evidence="2" id="KW-1185">Reference proteome</keyword>
<proteinExistence type="predicted"/>
<name>A0A5B2VYG6_9BACT</name>
<comment type="caution">
    <text evidence="1">The sequence shown here is derived from an EMBL/GenBank/DDBJ whole genome shotgun (WGS) entry which is preliminary data.</text>
</comment>
<dbReference type="Proteomes" id="UP000324611">
    <property type="component" value="Unassembled WGS sequence"/>
</dbReference>
<reference evidence="1 2" key="2">
    <citation type="submission" date="2019-09" db="EMBL/GenBank/DDBJ databases">
        <authorList>
            <person name="Jin C."/>
        </authorList>
    </citation>
    <scope>NUCLEOTIDE SEQUENCE [LARGE SCALE GENOMIC DNA]</scope>
    <source>
        <strain evidence="1 2">BN140078</strain>
    </source>
</reference>
<accession>A0A5B2VYG6</accession>
<dbReference type="AlphaFoldDB" id="A0A5B2VYG6"/>
<dbReference type="EMBL" id="VUOC01000002">
    <property type="protein sequence ID" value="KAA2243372.1"/>
    <property type="molecule type" value="Genomic_DNA"/>
</dbReference>
<protein>
    <submittedName>
        <fullName evidence="1">Uncharacterized protein</fullName>
    </submittedName>
</protein>